<reference evidence="4 5" key="1">
    <citation type="submission" date="2009-03" db="EMBL/GenBank/DDBJ databases">
        <authorList>
            <person name="Warren W."/>
            <person name="Ye L."/>
            <person name="Minx P."/>
            <person name="Worley K."/>
            <person name="Gibbs R."/>
            <person name="Wilson R.K."/>
        </authorList>
    </citation>
    <scope>NUCLEOTIDE SEQUENCE [LARGE SCALE GENOMIC DNA]</scope>
</reference>
<feature type="compositionally biased region" description="Basic and acidic residues" evidence="3">
    <location>
        <begin position="1058"/>
        <end position="1067"/>
    </location>
</feature>
<feature type="compositionally biased region" description="Low complexity" evidence="3">
    <location>
        <begin position="1561"/>
        <end position="1576"/>
    </location>
</feature>
<dbReference type="OMA" id="LGRQQSH"/>
<evidence type="ECO:0000256" key="3">
    <source>
        <dbReference type="SAM" id="MobiDB-lite"/>
    </source>
</evidence>
<dbReference type="RefSeq" id="XP_003731964.2">
    <property type="nucleotide sequence ID" value="XM_003731916.6"/>
</dbReference>
<dbReference type="GO" id="GO:0003875">
    <property type="term" value="F:ADP-ribosylarginine hydrolase activity"/>
    <property type="evidence" value="ECO:0007669"/>
    <property type="project" value="UniProtKB-ARBA"/>
</dbReference>
<proteinExistence type="inferred from homology"/>
<evidence type="ECO:0000313" key="5">
    <source>
        <dbReference type="Proteomes" id="UP000008225"/>
    </source>
</evidence>
<dbReference type="InterPro" id="IPR036705">
    <property type="entry name" value="Ribosyl_crysJ1_sf"/>
</dbReference>
<accession>A0A8I3WCH2</accession>
<dbReference type="OrthoDB" id="10250509at2759"/>
<feature type="compositionally biased region" description="Polar residues" evidence="3">
    <location>
        <begin position="1326"/>
        <end position="1340"/>
    </location>
</feature>
<evidence type="ECO:0000256" key="1">
    <source>
        <dbReference type="ARBA" id="ARBA00010702"/>
    </source>
</evidence>
<dbReference type="FunFam" id="1.10.4080.10:FF:000002">
    <property type="entry name" value="ADP-ribosylarginine hydrolase isoform X1"/>
    <property type="match status" value="1"/>
</dbReference>
<feature type="region of interest" description="Disordered" evidence="3">
    <location>
        <begin position="1425"/>
        <end position="1760"/>
    </location>
</feature>
<dbReference type="KEGG" id="cjc:100415044"/>
<gene>
    <name evidence="4" type="primary">ADPRHL1</name>
</gene>
<feature type="region of interest" description="Disordered" evidence="3">
    <location>
        <begin position="808"/>
        <end position="832"/>
    </location>
</feature>
<dbReference type="Proteomes" id="UP000008225">
    <property type="component" value="Chromosome 1"/>
</dbReference>
<feature type="region of interest" description="Disordered" evidence="3">
    <location>
        <begin position="399"/>
        <end position="429"/>
    </location>
</feature>
<dbReference type="PANTHER" id="PTHR16222:SF23">
    <property type="entry name" value="INACTIVE ADP-RIBOSYLTRANSFERASE ARH2"/>
    <property type="match status" value="1"/>
</dbReference>
<dbReference type="GeneID" id="100415044"/>
<feature type="compositionally biased region" description="Basic and acidic residues" evidence="3">
    <location>
        <begin position="1222"/>
        <end position="1298"/>
    </location>
</feature>
<feature type="region of interest" description="Disordered" evidence="3">
    <location>
        <begin position="480"/>
        <end position="503"/>
    </location>
</feature>
<dbReference type="GO" id="GO:0046872">
    <property type="term" value="F:metal ion binding"/>
    <property type="evidence" value="ECO:0007669"/>
    <property type="project" value="UniProtKB-KW"/>
</dbReference>
<dbReference type="CTD" id="113622"/>
<comment type="cofactor">
    <cofactor evidence="2">
        <name>Mg(2+)</name>
        <dbReference type="ChEBI" id="CHEBI:18420"/>
    </cofactor>
    <text evidence="2">Binds 2 magnesium ions per subunit.</text>
</comment>
<organism evidence="4 5">
    <name type="scientific">Callithrix jacchus</name>
    <name type="common">White-tufted-ear marmoset</name>
    <name type="synonym">Simia Jacchus</name>
    <dbReference type="NCBI Taxonomy" id="9483"/>
    <lineage>
        <taxon>Eukaryota</taxon>
        <taxon>Metazoa</taxon>
        <taxon>Chordata</taxon>
        <taxon>Craniata</taxon>
        <taxon>Vertebrata</taxon>
        <taxon>Euteleostomi</taxon>
        <taxon>Mammalia</taxon>
        <taxon>Eutheria</taxon>
        <taxon>Euarchontoglires</taxon>
        <taxon>Primates</taxon>
        <taxon>Haplorrhini</taxon>
        <taxon>Platyrrhini</taxon>
        <taxon>Cebidae</taxon>
        <taxon>Callitrichinae</taxon>
        <taxon>Callithrix</taxon>
        <taxon>Callithrix</taxon>
    </lineage>
</organism>
<feature type="compositionally biased region" description="Basic and acidic residues" evidence="3">
    <location>
        <begin position="399"/>
        <end position="412"/>
    </location>
</feature>
<feature type="region of interest" description="Disordered" evidence="3">
    <location>
        <begin position="1114"/>
        <end position="1134"/>
    </location>
</feature>
<name>A0A8I3WCH2_CALJA</name>
<feature type="region of interest" description="Disordered" evidence="3">
    <location>
        <begin position="867"/>
        <end position="1102"/>
    </location>
</feature>
<feature type="binding site" evidence="2">
    <location>
        <position position="56"/>
    </location>
    <ligand>
        <name>Mg(2+)</name>
        <dbReference type="ChEBI" id="CHEBI:18420"/>
        <label>1</label>
    </ligand>
</feature>
<feature type="compositionally biased region" description="Polar residues" evidence="3">
    <location>
        <begin position="1012"/>
        <end position="1027"/>
    </location>
</feature>
<reference evidence="4" key="3">
    <citation type="submission" date="2025-09" db="UniProtKB">
        <authorList>
            <consortium name="Ensembl"/>
        </authorList>
    </citation>
    <scope>IDENTIFICATION</scope>
</reference>
<keyword evidence="2" id="KW-0479">Metal-binding</keyword>
<dbReference type="Ensembl" id="ENSCJAT00000141613.1">
    <property type="protein sequence ID" value="ENSCJAP00000087957.1"/>
    <property type="gene ID" value="ENSCJAG00000075654.1"/>
</dbReference>
<protein>
    <submittedName>
        <fullName evidence="4">ADP-ribosylhydrolase like 1</fullName>
    </submittedName>
</protein>
<keyword evidence="2" id="KW-0460">Magnesium</keyword>
<feature type="compositionally biased region" description="Basic and acidic residues" evidence="3">
    <location>
        <begin position="480"/>
        <end position="495"/>
    </location>
</feature>
<keyword evidence="5" id="KW-1185">Reference proteome</keyword>
<feature type="binding site" evidence="2">
    <location>
        <position position="57"/>
    </location>
    <ligand>
        <name>Mg(2+)</name>
        <dbReference type="ChEBI" id="CHEBI:18420"/>
        <label>1</label>
    </ligand>
</feature>
<feature type="compositionally biased region" description="Basic and acidic residues" evidence="3">
    <location>
        <begin position="1863"/>
        <end position="1873"/>
    </location>
</feature>
<feature type="region of interest" description="Disordered" evidence="3">
    <location>
        <begin position="644"/>
        <end position="712"/>
    </location>
</feature>
<feature type="compositionally biased region" description="Basic and acidic residues" evidence="3">
    <location>
        <begin position="962"/>
        <end position="981"/>
    </location>
</feature>
<feature type="compositionally biased region" description="Polar residues" evidence="3">
    <location>
        <begin position="983"/>
        <end position="998"/>
    </location>
</feature>
<comment type="similarity">
    <text evidence="1">Belongs to the ADP-ribosylglycohydrolase family.</text>
</comment>
<dbReference type="PANTHER" id="PTHR16222">
    <property type="entry name" value="ADP-RIBOSYLGLYCOHYDROLASE"/>
    <property type="match status" value="1"/>
</dbReference>
<dbReference type="InterPro" id="IPR050792">
    <property type="entry name" value="ADP-ribosylglycohydrolase"/>
</dbReference>
<dbReference type="GeneTree" id="ENSGT00530000063627"/>
<sequence>MEKFKAAMLLGSVGDALGYRNVCKENSAAGMKIQEDLHRSGGLDHLVLSPGEWPVSDNTIMHMATAQALTTDYWCLDDLYREMVRCYVEIVEKLPERRPDPATIEGCAQLKPNNYLLAWHTPFNEKGSGFGAATKAMCIGLRYWKPERLETLIEVSIECGRMTHNHPTGFLGSLCTALFVSFAAQGKPLVQWGRDMLRAVPLAEEYCRKTIRHTAEYQEHWFYFEAKWQFYLEERKISKDSENKAIFPDNYDAEEREKTYRKWSSEGRGGRRGHDAPMIAYDALLAAGNSWTELCHRAMFHGGESAATGTIAGCLFGLLYGLDLVPKGLYQDLEDKQKLEDLGAALYRLSTEEKKRGKTCSDIMSVDAQALKKKMGKMACDPAARAILSSLLLYVAGRADRPPGTEAGESRAGRQPQPQPQPQEAAQRPTRFQLLQAKFLGPGRERCLKRTREVGRLISRDKQGPGRGLVGATINKLLEKTREPTPKPCPSEKPRWGHPAGKSPVKNILKKFLAAEEKEAKEKEAREKPPAERPRAQGLLPKIMGKSSVLAKLREKFEQSSCLCSEAGALRLRTEERKRRNLQRKRMHRPEVRVLHTAAMASTCVRTPPARFLACTADPLPALSVATVVCGPRSWLSHCTKISHSVARRQPRAETSMPPSAGETGRSGNKAEGKGPLEEEPQRLPSSLKPGTPQVMARRDGHAGPSLAPSWAPYTGEAHPGLVPASSSLGPASPWGPTAKSAADDVQEVRGATVMWCPGPMGEGAGEGPEITMTVCSSEDETEGTGFPDPGRDPLFAIQKCFPEQKVPEHIPPLNTPSVRAAGTTQPSTEPPRITVQIPVVHEMPASPTTLQNASSGENQRSRIFGGENVAEKAQTEFSTVAENRRDNRAPVEPSKPSGTQVRLGASSPQGSRATLHPAAARGASGANHRVPETAPTQRTETDPAGGKGILKGSFDSSRSPRSPEDISGERTSDLRDEMHLLQESNEISMQNKGSAANSPAAEKNPLRGNTGYASGGQQVPSPTGRNPTGAPTLLATPSKEHIGPGGVTSTGTNMPSLREEHRRPRLTESAQTLKAAKEISHDFGENPLSSLNEPPKPGIKACGEMAAAGSAVSLATPTPAPGGTQSPGDCIVGEPEMLGQEEYRALSESHSRGEALPPDPHSCGFLAPWGSSEPKSRVAGRSLLRGTALTRHPAEAAALNRHPEDTAALARHPEGSAALARHPEDTAALARHPEDTAALARHPEDTAALARHPEDTAALARHPEDAAALNRHPEDAAALNRHPEDSAALTRHPEAPRLHISNASAAMGDKKDVPVEENLLGKGTKSGTPASNHPRTQARSVAGSSSHGPGGLPLPSENPQGKDREGINSPRWAEPDHLLPVVPSAEVDMGWMGGAHQRDPPHVQAHLPLTAGDTQAKLWASVSEPRTQAGEAQKCPLTQSGESQKRPPTQADMMRQQSHQVQEEAPEPSDAGKRVAPLGLKVVLTTAKEPRTQWAQDLGGDKGTAIGVRGACQRSDLGQQRPQGPWEEQGRRAVQGEGTRAAENPAAPPGDPKGLGSLVAQGQAQEKAQGQPQWQIQREVPGQAQRQIQREAPGQPQRQIQREAPGQAQRQIQREAPGQPQRQIQREAPGQPQRQIQREAPGQAQRQIQREAPGQPQRQIQREAPGQAQKQIQREAPGQPQRQIQREAPGQPQRQIQREAPGQPQRQIQREAPGQAQRQIHREAPGQAQRQIHREAPGQPQRQIQKEAPGQAERQIQREVQGQALACGTVPRALEQPISGTAELVATAGRSGGSGSPVPRDNGQWRGSGLGEPSAQHPSSGSCPLGGKSIATSPLGLRKSPAEPMPDAGSWGTPQAPTQEGPPDHPRAKGDLQDAMEASEPERLKRSTRLAKYKAQSFSDQRAFDLSFRPMSLRASDTFELPK</sequence>
<evidence type="ECO:0000313" key="4">
    <source>
        <dbReference type="Ensembl" id="ENSCJAP00000087957.1"/>
    </source>
</evidence>
<feature type="compositionally biased region" description="Basic and acidic residues" evidence="3">
    <location>
        <begin position="669"/>
        <end position="682"/>
    </location>
</feature>
<evidence type="ECO:0000256" key="2">
    <source>
        <dbReference type="PIRSR" id="PIRSR605502-1"/>
    </source>
</evidence>
<dbReference type="Gene3D" id="1.10.4080.10">
    <property type="entry name" value="ADP-ribosylation/Crystallin J1"/>
    <property type="match status" value="1"/>
</dbReference>
<dbReference type="SUPFAM" id="SSF101478">
    <property type="entry name" value="ADP-ribosylglycohydrolase"/>
    <property type="match status" value="1"/>
</dbReference>
<dbReference type="InterPro" id="IPR005502">
    <property type="entry name" value="Ribosyl_crysJ1"/>
</dbReference>
<feature type="region of interest" description="Disordered" evidence="3">
    <location>
        <begin position="1785"/>
        <end position="1889"/>
    </location>
</feature>
<feature type="compositionally biased region" description="Polar residues" evidence="3">
    <location>
        <begin position="897"/>
        <end position="913"/>
    </location>
</feature>
<feature type="region of interest" description="Disordered" evidence="3">
    <location>
        <begin position="1166"/>
        <end position="1382"/>
    </location>
</feature>
<dbReference type="Pfam" id="PF03747">
    <property type="entry name" value="ADP_ribosyl_GH"/>
    <property type="match status" value="1"/>
</dbReference>
<feature type="compositionally biased region" description="Basic and acidic residues" evidence="3">
    <location>
        <begin position="1076"/>
        <end position="1085"/>
    </location>
</feature>
<reference evidence="4" key="2">
    <citation type="submission" date="2025-08" db="UniProtKB">
        <authorList>
            <consortium name="Ensembl"/>
        </authorList>
    </citation>
    <scope>IDENTIFICATION</scope>
</reference>